<accession>A0ABV8UC89</accession>
<dbReference type="EMBL" id="JBHSCR010000005">
    <property type="protein sequence ID" value="MFC4348088.1"/>
    <property type="molecule type" value="Genomic_DNA"/>
</dbReference>
<feature type="domain" description="Amidohydrolase 3" evidence="2">
    <location>
        <begin position="83"/>
        <end position="568"/>
    </location>
</feature>
<dbReference type="SUPFAM" id="SSF51338">
    <property type="entry name" value="Composite domain of metallo-dependent hydrolases"/>
    <property type="match status" value="1"/>
</dbReference>
<organism evidence="3 4">
    <name type="scientific">Kordiimonas lipolytica</name>
    <dbReference type="NCBI Taxonomy" id="1662421"/>
    <lineage>
        <taxon>Bacteria</taxon>
        <taxon>Pseudomonadati</taxon>
        <taxon>Pseudomonadota</taxon>
        <taxon>Alphaproteobacteria</taxon>
        <taxon>Kordiimonadales</taxon>
        <taxon>Kordiimonadaceae</taxon>
        <taxon>Kordiimonas</taxon>
    </lineage>
</organism>
<dbReference type="EC" id="3.5.-.-" evidence="3"/>
<dbReference type="PANTHER" id="PTHR22642:SF2">
    <property type="entry name" value="PROTEIN LONG AFTER FAR-RED 3"/>
    <property type="match status" value="1"/>
</dbReference>
<evidence type="ECO:0000313" key="4">
    <source>
        <dbReference type="Proteomes" id="UP001595776"/>
    </source>
</evidence>
<proteinExistence type="predicted"/>
<dbReference type="Gene3D" id="3.20.20.140">
    <property type="entry name" value="Metal-dependent hydrolases"/>
    <property type="match status" value="1"/>
</dbReference>
<dbReference type="PANTHER" id="PTHR22642">
    <property type="entry name" value="IMIDAZOLONEPROPIONASE"/>
    <property type="match status" value="1"/>
</dbReference>
<keyword evidence="1" id="KW-1133">Transmembrane helix</keyword>
<sequence>MAGSSRLMKVVRNAAISVIIIAFGAYIWLAPPAQHDETLFYGGDVVTVTGGTANALLVRDGRIVAVGDYGSVAEQATDAATRVDLMGRALLPGLIEPHTHPVATAQFGATVDVSGFTHSTRASIMTALEEAADGFTANGWIMAFGWDPVMVDDLTAPTPAELDAIAPEKPLVILTQMMHDAYANSAALRAAGITETTPNPMGGEFIKDENGRLTGVVREVSAIKALFANAPKPPLGANDLLVNLQLGAYARAGFTTIAAAGLVGSGDDLPGLMKRLTGAKDAPVQAVTYGLPHQIPASGGPEDAQTPGAIIGVKFWMDGSPYAGGAAFAEPYETTDLTTGRLHLEPGHMGALNHETSTFRKVFEAYHKRGYQIAVHVQGERAVGRVLDVVESVLADYPRTDHRHRLEHNALISREQLQRAARLGMTTGFFVDHVTFYGHRLPELVGEARTARYMPTRTALDAGLRISLHSDNPATPIGPLRTFKAAITRQPRRSGPQVAPDQALTPLEALRAMTIDAAWQLGLDRERGSLEVGKAADLVLMSANPLTVDPARIEDIRVEATWIGGRQVDARKTTRTNAGLVWDMLMGML</sequence>
<dbReference type="SUPFAM" id="SSF51556">
    <property type="entry name" value="Metallo-dependent hydrolases"/>
    <property type="match status" value="1"/>
</dbReference>
<feature type="transmembrane region" description="Helical" evidence="1">
    <location>
        <begin position="12"/>
        <end position="29"/>
    </location>
</feature>
<dbReference type="InterPro" id="IPR032466">
    <property type="entry name" value="Metal_Hydrolase"/>
</dbReference>
<keyword evidence="4" id="KW-1185">Reference proteome</keyword>
<keyword evidence="3" id="KW-0378">Hydrolase</keyword>
<dbReference type="Gene3D" id="2.30.40.10">
    <property type="entry name" value="Urease, subunit C, domain 1"/>
    <property type="match status" value="1"/>
</dbReference>
<dbReference type="RefSeq" id="WP_082720043.1">
    <property type="nucleotide sequence ID" value="NZ_JBHSCR010000005.1"/>
</dbReference>
<evidence type="ECO:0000256" key="1">
    <source>
        <dbReference type="SAM" id="Phobius"/>
    </source>
</evidence>
<name>A0ABV8UC89_9PROT</name>
<comment type="caution">
    <text evidence="3">The sequence shown here is derived from an EMBL/GenBank/DDBJ whole genome shotgun (WGS) entry which is preliminary data.</text>
</comment>
<dbReference type="InterPro" id="IPR011059">
    <property type="entry name" value="Metal-dep_hydrolase_composite"/>
</dbReference>
<dbReference type="Pfam" id="PF07969">
    <property type="entry name" value="Amidohydro_3"/>
    <property type="match status" value="1"/>
</dbReference>
<dbReference type="InterPro" id="IPR033932">
    <property type="entry name" value="YtcJ-like"/>
</dbReference>
<dbReference type="GO" id="GO:0016787">
    <property type="term" value="F:hydrolase activity"/>
    <property type="evidence" value="ECO:0007669"/>
    <property type="project" value="UniProtKB-KW"/>
</dbReference>
<reference evidence="4" key="1">
    <citation type="journal article" date="2019" name="Int. J. Syst. Evol. Microbiol.">
        <title>The Global Catalogue of Microorganisms (GCM) 10K type strain sequencing project: providing services to taxonomists for standard genome sequencing and annotation.</title>
        <authorList>
            <consortium name="The Broad Institute Genomics Platform"/>
            <consortium name="The Broad Institute Genome Sequencing Center for Infectious Disease"/>
            <person name="Wu L."/>
            <person name="Ma J."/>
        </authorList>
    </citation>
    <scope>NUCLEOTIDE SEQUENCE [LARGE SCALE GENOMIC DNA]</scope>
    <source>
        <strain evidence="4">CGMCC 1.15304</strain>
    </source>
</reference>
<evidence type="ECO:0000259" key="2">
    <source>
        <dbReference type="Pfam" id="PF07969"/>
    </source>
</evidence>
<dbReference type="Proteomes" id="UP001595776">
    <property type="component" value="Unassembled WGS sequence"/>
</dbReference>
<evidence type="ECO:0000313" key="3">
    <source>
        <dbReference type="EMBL" id="MFC4348088.1"/>
    </source>
</evidence>
<gene>
    <name evidence="3" type="ORF">ACFO5Q_09555</name>
</gene>
<dbReference type="CDD" id="cd01300">
    <property type="entry name" value="YtcJ_like"/>
    <property type="match status" value="1"/>
</dbReference>
<dbReference type="Gene3D" id="3.10.310.70">
    <property type="match status" value="1"/>
</dbReference>
<keyword evidence="1" id="KW-0472">Membrane</keyword>
<protein>
    <submittedName>
        <fullName evidence="3">Amidohydrolase</fullName>
        <ecNumber evidence="3">3.5.-.-</ecNumber>
    </submittedName>
</protein>
<dbReference type="InterPro" id="IPR013108">
    <property type="entry name" value="Amidohydro_3"/>
</dbReference>
<keyword evidence="1" id="KW-0812">Transmembrane</keyword>